<dbReference type="InterPro" id="IPR005721">
    <property type="entry name" value="Ribosomal_uL22_euk/arc"/>
</dbReference>
<dbReference type="PANTHER" id="PTHR11593:SF10">
    <property type="entry name" value="60S RIBOSOMAL PROTEIN L17"/>
    <property type="match status" value="1"/>
</dbReference>
<dbReference type="Proteomes" id="UP001314170">
    <property type="component" value="Unassembled WGS sequence"/>
</dbReference>
<evidence type="ECO:0000313" key="1">
    <source>
        <dbReference type="EMBL" id="CAK7351363.1"/>
    </source>
</evidence>
<gene>
    <name evidence="1" type="ORF">DCAF_LOCUS23816</name>
</gene>
<name>A0AAV1SHX0_9ROSI</name>
<dbReference type="GO" id="GO:0002181">
    <property type="term" value="P:cytoplasmic translation"/>
    <property type="evidence" value="ECO:0007669"/>
    <property type="project" value="TreeGrafter"/>
</dbReference>
<dbReference type="GO" id="GO:0003735">
    <property type="term" value="F:structural constituent of ribosome"/>
    <property type="evidence" value="ECO:0007669"/>
    <property type="project" value="InterPro"/>
</dbReference>
<keyword evidence="2" id="KW-1185">Reference proteome</keyword>
<evidence type="ECO:0000313" key="2">
    <source>
        <dbReference type="Proteomes" id="UP001314170"/>
    </source>
</evidence>
<protein>
    <submittedName>
        <fullName evidence="1">Uncharacterized protein</fullName>
    </submittedName>
</protein>
<dbReference type="Gene3D" id="3.90.470.10">
    <property type="entry name" value="Ribosomal protein L22/L17"/>
    <property type="match status" value="1"/>
</dbReference>
<proteinExistence type="predicted"/>
<dbReference type="GO" id="GO:0022625">
    <property type="term" value="C:cytosolic large ribosomal subunit"/>
    <property type="evidence" value="ECO:0007669"/>
    <property type="project" value="TreeGrafter"/>
</dbReference>
<reference evidence="1 2" key="1">
    <citation type="submission" date="2024-01" db="EMBL/GenBank/DDBJ databases">
        <authorList>
            <person name="Waweru B."/>
        </authorList>
    </citation>
    <scope>NUCLEOTIDE SEQUENCE [LARGE SCALE GENOMIC DNA]</scope>
</reference>
<organism evidence="1 2">
    <name type="scientific">Dovyalis caffra</name>
    <dbReference type="NCBI Taxonomy" id="77055"/>
    <lineage>
        <taxon>Eukaryota</taxon>
        <taxon>Viridiplantae</taxon>
        <taxon>Streptophyta</taxon>
        <taxon>Embryophyta</taxon>
        <taxon>Tracheophyta</taxon>
        <taxon>Spermatophyta</taxon>
        <taxon>Magnoliopsida</taxon>
        <taxon>eudicotyledons</taxon>
        <taxon>Gunneridae</taxon>
        <taxon>Pentapetalae</taxon>
        <taxon>rosids</taxon>
        <taxon>fabids</taxon>
        <taxon>Malpighiales</taxon>
        <taxon>Salicaceae</taxon>
        <taxon>Flacourtieae</taxon>
        <taxon>Dovyalis</taxon>
    </lineage>
</organism>
<accession>A0AAV1SHX0</accession>
<dbReference type="SUPFAM" id="SSF54843">
    <property type="entry name" value="Ribosomal protein L22"/>
    <property type="match status" value="1"/>
</dbReference>
<sequence>MVKFDDAPRLRAGPWWAEVRGPTPKYKDKGRRLTGVRGHTNSTHRRLTDGVNFLLEPPNQRISSFDRTEGAATMVKYFREPNNPTKCNLQGKGSDLRVHFKNTRETAFALRKLPLIKAKRYLEDVLLTNRPFLSDASVVEWGVLLKQRTDTRMDNDAGLSSLYTKLRPET</sequence>
<dbReference type="EMBL" id="CAWUPB010001184">
    <property type="protein sequence ID" value="CAK7351363.1"/>
    <property type="molecule type" value="Genomic_DNA"/>
</dbReference>
<dbReference type="InterPro" id="IPR036394">
    <property type="entry name" value="Ribosomal_uL22_sf"/>
</dbReference>
<dbReference type="PANTHER" id="PTHR11593">
    <property type="entry name" value="60S RIBOSOMAL PROTEIN L17"/>
    <property type="match status" value="1"/>
</dbReference>
<dbReference type="AlphaFoldDB" id="A0AAV1SHX0"/>
<comment type="caution">
    <text evidence="1">The sequence shown here is derived from an EMBL/GenBank/DDBJ whole genome shotgun (WGS) entry which is preliminary data.</text>
</comment>